<dbReference type="OrthoDB" id="3867913at2"/>
<dbReference type="PANTHER" id="PTHR30298">
    <property type="entry name" value="H REPEAT-ASSOCIATED PREDICTED TRANSPOSASE"/>
    <property type="match status" value="1"/>
</dbReference>
<dbReference type="InterPro" id="IPR002559">
    <property type="entry name" value="Transposase_11"/>
</dbReference>
<evidence type="ECO:0000259" key="1">
    <source>
        <dbReference type="Pfam" id="PF01609"/>
    </source>
</evidence>
<dbReference type="AlphaFoldDB" id="A0A2V3DSY2"/>
<evidence type="ECO:0000313" key="3">
    <source>
        <dbReference type="Proteomes" id="UP000246303"/>
    </source>
</evidence>
<feature type="domain" description="Transposase IS4-like" evidence="1">
    <location>
        <begin position="11"/>
        <end position="185"/>
    </location>
</feature>
<organism evidence="2 3">
    <name type="scientific">Arthrobacter psychrochitiniphilus</name>
    <dbReference type="NCBI Taxonomy" id="291045"/>
    <lineage>
        <taxon>Bacteria</taxon>
        <taxon>Bacillati</taxon>
        <taxon>Actinomycetota</taxon>
        <taxon>Actinomycetes</taxon>
        <taxon>Micrococcales</taxon>
        <taxon>Micrococcaceae</taxon>
        <taxon>Arthrobacter</taxon>
    </lineage>
</organism>
<dbReference type="EMBL" id="QHLZ01000004">
    <property type="protein sequence ID" value="PXA66062.1"/>
    <property type="molecule type" value="Genomic_DNA"/>
</dbReference>
<accession>A0A2V3DSY2</accession>
<name>A0A2V3DSY2_9MICC</name>
<dbReference type="PANTHER" id="PTHR30298:SF0">
    <property type="entry name" value="PROTEIN YBFL-RELATED"/>
    <property type="match status" value="1"/>
</dbReference>
<protein>
    <submittedName>
        <fullName evidence="2">ISAs1 family transposase</fullName>
    </submittedName>
</protein>
<dbReference type="NCBIfam" id="NF033564">
    <property type="entry name" value="transpos_ISAs1"/>
    <property type="match status" value="1"/>
</dbReference>
<evidence type="ECO:0000313" key="2">
    <source>
        <dbReference type="EMBL" id="PXA66062.1"/>
    </source>
</evidence>
<dbReference type="GO" id="GO:0006313">
    <property type="term" value="P:DNA transposition"/>
    <property type="evidence" value="ECO:0007669"/>
    <property type="project" value="InterPro"/>
</dbReference>
<keyword evidence="3" id="KW-1185">Reference proteome</keyword>
<dbReference type="GO" id="GO:0004803">
    <property type="term" value="F:transposase activity"/>
    <property type="evidence" value="ECO:0007669"/>
    <property type="project" value="InterPro"/>
</dbReference>
<dbReference type="GO" id="GO:0003677">
    <property type="term" value="F:DNA binding"/>
    <property type="evidence" value="ECO:0007669"/>
    <property type="project" value="InterPro"/>
</dbReference>
<reference evidence="2 3" key="1">
    <citation type="submission" date="2018-05" db="EMBL/GenBank/DDBJ databases">
        <title>Genetic diversity of glacier-inhabiting Cryobacterium bacteria in China and description of Cryobacterium mengkeensis sp. nov. and Arthrobacter glacialis sp. nov.</title>
        <authorList>
            <person name="Liu Q."/>
            <person name="Xin Y.-H."/>
        </authorList>
    </citation>
    <scope>NUCLEOTIDE SEQUENCE [LARGE SCALE GENOMIC DNA]</scope>
    <source>
        <strain evidence="2 3">GP3</strain>
    </source>
</reference>
<dbReference type="InterPro" id="IPR047647">
    <property type="entry name" value="ISAs1_transpos"/>
</dbReference>
<dbReference type="Proteomes" id="UP000246303">
    <property type="component" value="Unassembled WGS sequence"/>
</dbReference>
<dbReference type="RefSeq" id="WP_110105926.1">
    <property type="nucleotide sequence ID" value="NZ_JACBZZ010000001.1"/>
</dbReference>
<comment type="caution">
    <text evidence="2">The sequence shown here is derived from an EMBL/GenBank/DDBJ whole genome shotgun (WGS) entry which is preliminary data.</text>
</comment>
<gene>
    <name evidence="2" type="ORF">CVS29_08780</name>
</gene>
<dbReference type="Pfam" id="PF01609">
    <property type="entry name" value="DDE_Tnp_1"/>
    <property type="match status" value="1"/>
</dbReference>
<sequence length="218" mass="24155">MSPNCQLKLGQTLKDLEGVVISADALHTQREHAQYLHSRKAHYVLTVKANQPKLHDQLCTLPWKQVRAGHKTHETANGREIARTVKCVSVAAGIKFPHAAQAAQITRKSRPLGTRKWSTETVHIVTSLAPAAGKPELIGSLIRGHWGIENGLHWRRDVTWREDSSQVRRGNAPRVMASLRNIAITILRLEGETNLAKATRGARNYPDRALKLAGLTTS</sequence>
<dbReference type="InterPro" id="IPR051698">
    <property type="entry name" value="Transposase_11-like"/>
</dbReference>
<proteinExistence type="predicted"/>